<dbReference type="PANTHER" id="PTHR23507:SF13">
    <property type="entry name" value="MFS GENERAL SUBSTRATE TRANSPORTER"/>
    <property type="match status" value="1"/>
</dbReference>
<feature type="transmembrane region" description="Helical" evidence="6">
    <location>
        <begin position="219"/>
        <end position="238"/>
    </location>
</feature>
<evidence type="ECO:0000313" key="7">
    <source>
        <dbReference type="EMBL" id="KAJ7325779.1"/>
    </source>
</evidence>
<gene>
    <name evidence="7" type="ORF">DFH08DRAFT_1085029</name>
</gene>
<organism evidence="7 8">
    <name type="scientific">Mycena albidolilacea</name>
    <dbReference type="NCBI Taxonomy" id="1033008"/>
    <lineage>
        <taxon>Eukaryota</taxon>
        <taxon>Fungi</taxon>
        <taxon>Dikarya</taxon>
        <taxon>Basidiomycota</taxon>
        <taxon>Agaricomycotina</taxon>
        <taxon>Agaricomycetes</taxon>
        <taxon>Agaricomycetidae</taxon>
        <taxon>Agaricales</taxon>
        <taxon>Marasmiineae</taxon>
        <taxon>Mycenaceae</taxon>
        <taxon>Mycena</taxon>
    </lineage>
</organism>
<comment type="subcellular location">
    <subcellularLocation>
        <location evidence="1">Membrane</location>
        <topology evidence="1">Multi-pass membrane protein</topology>
    </subcellularLocation>
</comment>
<reference evidence="7" key="1">
    <citation type="submission" date="2023-03" db="EMBL/GenBank/DDBJ databases">
        <title>Massive genome expansion in bonnet fungi (Mycena s.s.) driven by repeated elements and novel gene families across ecological guilds.</title>
        <authorList>
            <consortium name="Lawrence Berkeley National Laboratory"/>
            <person name="Harder C.B."/>
            <person name="Miyauchi S."/>
            <person name="Viragh M."/>
            <person name="Kuo A."/>
            <person name="Thoen E."/>
            <person name="Andreopoulos B."/>
            <person name="Lu D."/>
            <person name="Skrede I."/>
            <person name="Drula E."/>
            <person name="Henrissat B."/>
            <person name="Morin E."/>
            <person name="Kohler A."/>
            <person name="Barry K."/>
            <person name="LaButti K."/>
            <person name="Morin E."/>
            <person name="Salamov A."/>
            <person name="Lipzen A."/>
            <person name="Mereny Z."/>
            <person name="Hegedus B."/>
            <person name="Baldrian P."/>
            <person name="Stursova M."/>
            <person name="Weitz H."/>
            <person name="Taylor A."/>
            <person name="Grigoriev I.V."/>
            <person name="Nagy L.G."/>
            <person name="Martin F."/>
            <person name="Kauserud H."/>
        </authorList>
    </citation>
    <scope>NUCLEOTIDE SEQUENCE</scope>
    <source>
        <strain evidence="7">CBHHK002</strain>
    </source>
</reference>
<keyword evidence="4 6" id="KW-0472">Membrane</keyword>
<evidence type="ECO:0000256" key="4">
    <source>
        <dbReference type="ARBA" id="ARBA00023136"/>
    </source>
</evidence>
<protein>
    <submittedName>
        <fullName evidence="7">Uncharacterized protein</fullName>
    </submittedName>
</protein>
<name>A0AAD7EIZ9_9AGAR</name>
<sequence length="543" mass="58337">MSATEETPLLTKPAGIEHLRRKGLFSTYRRILLATFLLSTTFAFTATPLIYAYRLFNCQEYYDDPAHPPYEGSGDACAVPVIESHTARDIAIMITLTTFSGTLNLIVTTWEIKNWGLRRAIINQTFWPALRNLTQIYATLVGGRLGITVMQSTQLITILGGGAGYLLTVNSYMAEVAEPEERTAAFGVLAGVAMLGVANGYICGGLSNDYIGLSAPFEITFCLLVASTFFTAFCLPYIPPGGFPANKDPNSTTQDRSEEEPKKDASAFGFLRCLRIFLPAKYADGKGTFWGLPLLGFGAFWSVMATAYVPLMLQLTATNQYGFKPGDNGFLMSGNALSRAAFLTLAFPKIITYGRKCLTKPTVAGSPVLSPAEDDVAGLPTDPRSLEPHEVTSGESAIENPVNLQDAMPPTDKSHGSAFDLEFLRYSMIVDAGLVALLVFSSNSAHIWAAAIILPLASGTAPACKGVLLDMVPASQKTDALSAIALVETSAMITTVSLYGALFAFLSSIGHPNLVFLFNALTALLSAFVLFAVRFPRGLLVAR</sequence>
<dbReference type="Pfam" id="PF07690">
    <property type="entry name" value="MFS_1"/>
    <property type="match status" value="1"/>
</dbReference>
<feature type="transmembrane region" description="Helical" evidence="6">
    <location>
        <begin position="31"/>
        <end position="53"/>
    </location>
</feature>
<dbReference type="GO" id="GO:0022857">
    <property type="term" value="F:transmembrane transporter activity"/>
    <property type="evidence" value="ECO:0007669"/>
    <property type="project" value="InterPro"/>
</dbReference>
<keyword evidence="3 6" id="KW-1133">Transmembrane helix</keyword>
<evidence type="ECO:0000313" key="8">
    <source>
        <dbReference type="Proteomes" id="UP001218218"/>
    </source>
</evidence>
<keyword evidence="8" id="KW-1185">Reference proteome</keyword>
<feature type="region of interest" description="Disordered" evidence="5">
    <location>
        <begin position="369"/>
        <end position="400"/>
    </location>
</feature>
<feature type="transmembrane region" description="Helical" evidence="6">
    <location>
        <begin position="185"/>
        <end position="207"/>
    </location>
</feature>
<feature type="transmembrane region" description="Helical" evidence="6">
    <location>
        <begin position="480"/>
        <end position="502"/>
    </location>
</feature>
<feature type="transmembrane region" description="Helical" evidence="6">
    <location>
        <begin position="447"/>
        <end position="468"/>
    </location>
</feature>
<feature type="transmembrane region" description="Helical" evidence="6">
    <location>
        <begin position="90"/>
        <end position="110"/>
    </location>
</feature>
<dbReference type="SUPFAM" id="SSF103473">
    <property type="entry name" value="MFS general substrate transporter"/>
    <property type="match status" value="1"/>
</dbReference>
<evidence type="ECO:0000256" key="6">
    <source>
        <dbReference type="SAM" id="Phobius"/>
    </source>
</evidence>
<evidence type="ECO:0000256" key="1">
    <source>
        <dbReference type="ARBA" id="ARBA00004141"/>
    </source>
</evidence>
<dbReference type="InterPro" id="IPR011701">
    <property type="entry name" value="MFS"/>
</dbReference>
<dbReference type="Gene3D" id="1.20.1250.20">
    <property type="entry name" value="MFS general substrate transporter like domains"/>
    <property type="match status" value="1"/>
</dbReference>
<evidence type="ECO:0000256" key="2">
    <source>
        <dbReference type="ARBA" id="ARBA00022692"/>
    </source>
</evidence>
<dbReference type="Proteomes" id="UP001218218">
    <property type="component" value="Unassembled WGS sequence"/>
</dbReference>
<dbReference type="PANTHER" id="PTHR23507">
    <property type="entry name" value="ZGC:174356"/>
    <property type="match status" value="1"/>
</dbReference>
<dbReference type="EMBL" id="JARIHO010000043">
    <property type="protein sequence ID" value="KAJ7325779.1"/>
    <property type="molecule type" value="Genomic_DNA"/>
</dbReference>
<feature type="transmembrane region" description="Helical" evidence="6">
    <location>
        <begin position="155"/>
        <end position="173"/>
    </location>
</feature>
<proteinExistence type="predicted"/>
<feature type="transmembrane region" description="Helical" evidence="6">
    <location>
        <begin position="289"/>
        <end position="311"/>
    </location>
</feature>
<evidence type="ECO:0000256" key="5">
    <source>
        <dbReference type="SAM" id="MobiDB-lite"/>
    </source>
</evidence>
<dbReference type="AlphaFoldDB" id="A0AAD7EIZ9"/>
<accession>A0AAD7EIZ9</accession>
<keyword evidence="2 6" id="KW-0812">Transmembrane</keyword>
<feature type="transmembrane region" description="Helical" evidence="6">
    <location>
        <begin position="514"/>
        <end position="533"/>
    </location>
</feature>
<dbReference type="InterPro" id="IPR036259">
    <property type="entry name" value="MFS_trans_sf"/>
</dbReference>
<comment type="caution">
    <text evidence="7">The sequence shown here is derived from an EMBL/GenBank/DDBJ whole genome shotgun (WGS) entry which is preliminary data.</text>
</comment>
<evidence type="ECO:0000256" key="3">
    <source>
        <dbReference type="ARBA" id="ARBA00022989"/>
    </source>
</evidence>
<feature type="transmembrane region" description="Helical" evidence="6">
    <location>
        <begin position="423"/>
        <end position="441"/>
    </location>
</feature>
<dbReference type="GO" id="GO:0016020">
    <property type="term" value="C:membrane"/>
    <property type="evidence" value="ECO:0007669"/>
    <property type="project" value="UniProtKB-SubCell"/>
</dbReference>